<proteinExistence type="predicted"/>
<keyword evidence="2" id="KW-1185">Reference proteome</keyword>
<protein>
    <submittedName>
        <fullName evidence="1">Uncharacterized protein</fullName>
    </submittedName>
</protein>
<dbReference type="EMBL" id="JBHUCP010000018">
    <property type="protein sequence ID" value="MFD1532567.1"/>
    <property type="molecule type" value="Genomic_DNA"/>
</dbReference>
<sequence>MTPHPSDAGDPTVRAIEELSAQIRRSIADLQAADERLAHLAELRARGQSWLDIVSNESRPLVVETITHVLENLGETGGRFRREEALALQRENVSTYRIGQLFGVSRQRISALVRVRDSSPDRGV</sequence>
<evidence type="ECO:0000313" key="1">
    <source>
        <dbReference type="EMBL" id="MFD1532567.1"/>
    </source>
</evidence>
<organism evidence="1 2">
    <name type="scientific">Pseudonocardia aurantiaca</name>
    <dbReference type="NCBI Taxonomy" id="75290"/>
    <lineage>
        <taxon>Bacteria</taxon>
        <taxon>Bacillati</taxon>
        <taxon>Actinomycetota</taxon>
        <taxon>Actinomycetes</taxon>
        <taxon>Pseudonocardiales</taxon>
        <taxon>Pseudonocardiaceae</taxon>
        <taxon>Pseudonocardia</taxon>
    </lineage>
</organism>
<evidence type="ECO:0000313" key="2">
    <source>
        <dbReference type="Proteomes" id="UP001597145"/>
    </source>
</evidence>
<dbReference type="Proteomes" id="UP001597145">
    <property type="component" value="Unassembled WGS sequence"/>
</dbReference>
<comment type="caution">
    <text evidence="1">The sequence shown here is derived from an EMBL/GenBank/DDBJ whole genome shotgun (WGS) entry which is preliminary data.</text>
</comment>
<gene>
    <name evidence="1" type="ORF">ACFSCY_24375</name>
</gene>
<dbReference type="RefSeq" id="WP_343986139.1">
    <property type="nucleotide sequence ID" value="NZ_BAAAJG010000027.1"/>
</dbReference>
<name>A0ABW4FU77_9PSEU</name>
<accession>A0ABW4FU77</accession>
<reference evidence="2" key="1">
    <citation type="journal article" date="2019" name="Int. J. Syst. Evol. Microbiol.">
        <title>The Global Catalogue of Microorganisms (GCM) 10K type strain sequencing project: providing services to taxonomists for standard genome sequencing and annotation.</title>
        <authorList>
            <consortium name="The Broad Institute Genomics Platform"/>
            <consortium name="The Broad Institute Genome Sequencing Center for Infectious Disease"/>
            <person name="Wu L."/>
            <person name="Ma J."/>
        </authorList>
    </citation>
    <scope>NUCLEOTIDE SEQUENCE [LARGE SCALE GENOMIC DNA]</scope>
    <source>
        <strain evidence="2">JCM 12165</strain>
    </source>
</reference>